<dbReference type="GO" id="GO:0003824">
    <property type="term" value="F:catalytic activity"/>
    <property type="evidence" value="ECO:0007669"/>
    <property type="project" value="TreeGrafter"/>
</dbReference>
<evidence type="ECO:0000313" key="2">
    <source>
        <dbReference type="EMBL" id="CAF3285573.1"/>
    </source>
</evidence>
<dbReference type="EMBL" id="CAJNXB010002896">
    <property type="protein sequence ID" value="CAF3285573.1"/>
    <property type="molecule type" value="Genomic_DNA"/>
</dbReference>
<dbReference type="EMBL" id="CAJOBP010009401">
    <property type="protein sequence ID" value="CAF4551720.1"/>
    <property type="molecule type" value="Genomic_DNA"/>
</dbReference>
<evidence type="ECO:0000313" key="7">
    <source>
        <dbReference type="EMBL" id="CAF4551720.1"/>
    </source>
</evidence>
<evidence type="ECO:0000313" key="8">
    <source>
        <dbReference type="EMBL" id="CAF4623526.1"/>
    </source>
</evidence>
<evidence type="ECO:0000313" key="9">
    <source>
        <dbReference type="EMBL" id="CAF4826688.1"/>
    </source>
</evidence>
<reference evidence="5" key="1">
    <citation type="submission" date="2021-02" db="EMBL/GenBank/DDBJ databases">
        <authorList>
            <person name="Nowell W R."/>
        </authorList>
    </citation>
    <scope>NUCLEOTIDE SEQUENCE</scope>
</reference>
<dbReference type="PANTHER" id="PTHR33336">
    <property type="entry name" value="QUINOL MONOOXYGENASE YGIN-RELATED"/>
    <property type="match status" value="1"/>
</dbReference>
<dbReference type="InterPro" id="IPR007138">
    <property type="entry name" value="ABM_dom"/>
</dbReference>
<dbReference type="Proteomes" id="UP000663862">
    <property type="component" value="Unassembled WGS sequence"/>
</dbReference>
<dbReference type="Proteomes" id="UP000663833">
    <property type="component" value="Unassembled WGS sequence"/>
</dbReference>
<evidence type="ECO:0000313" key="6">
    <source>
        <dbReference type="EMBL" id="CAF4423091.1"/>
    </source>
</evidence>
<dbReference type="EMBL" id="CAJNYU010002424">
    <property type="protein sequence ID" value="CAF3551994.1"/>
    <property type="molecule type" value="Genomic_DNA"/>
</dbReference>
<dbReference type="EMBL" id="CAJOBR010005716">
    <property type="protein sequence ID" value="CAF4826688.1"/>
    <property type="molecule type" value="Genomic_DNA"/>
</dbReference>
<proteinExistence type="predicted"/>
<dbReference type="Proteomes" id="UP000663873">
    <property type="component" value="Unassembled WGS sequence"/>
</dbReference>
<dbReference type="Proteomes" id="UP000663869">
    <property type="component" value="Unassembled WGS sequence"/>
</dbReference>
<dbReference type="InterPro" id="IPR011008">
    <property type="entry name" value="Dimeric_a/b-barrel"/>
</dbReference>
<evidence type="ECO:0000313" key="5">
    <source>
        <dbReference type="EMBL" id="CAF3733596.1"/>
    </source>
</evidence>
<dbReference type="Proteomes" id="UP000663872">
    <property type="component" value="Unassembled WGS sequence"/>
</dbReference>
<dbReference type="PANTHER" id="PTHR33336:SF15">
    <property type="entry name" value="ABM DOMAIN-CONTAINING PROTEIN"/>
    <property type="match status" value="1"/>
</dbReference>
<evidence type="ECO:0000313" key="3">
    <source>
        <dbReference type="EMBL" id="CAF3551994.1"/>
    </source>
</evidence>
<dbReference type="InterPro" id="IPR050744">
    <property type="entry name" value="AI-2_Isomerase_LsrG"/>
</dbReference>
<name>A0A818X8E4_9BILA</name>
<dbReference type="OrthoDB" id="10018681at2759"/>
<feature type="domain" description="ABM" evidence="1">
    <location>
        <begin position="6"/>
        <end position="95"/>
    </location>
</feature>
<dbReference type="EMBL" id="CAJOBO010001982">
    <property type="protein sequence ID" value="CAF4423091.1"/>
    <property type="molecule type" value="Genomic_DNA"/>
</dbReference>
<gene>
    <name evidence="3" type="ORF">FME351_LOCUS19527</name>
    <name evidence="5" type="ORF">GRG538_LOCUS30415</name>
    <name evidence="6" type="ORF">HFQ381_LOCUS21751</name>
    <name evidence="4" type="ORF">LUA448_LOCUS29766</name>
    <name evidence="9" type="ORF">QYT958_LOCUS25410</name>
    <name evidence="2" type="ORF">TIS948_LOCUS17169</name>
    <name evidence="8" type="ORF">TSG867_LOCUS29170</name>
    <name evidence="7" type="ORF">UJA718_LOCUS29404</name>
</gene>
<evidence type="ECO:0000313" key="11">
    <source>
        <dbReference type="Proteomes" id="UP000663873"/>
    </source>
</evidence>
<protein>
    <recommendedName>
        <fullName evidence="1">ABM domain-containing protein</fullName>
    </recommendedName>
</protein>
<dbReference type="Proteomes" id="UP000663851">
    <property type="component" value="Unassembled WGS sequence"/>
</dbReference>
<evidence type="ECO:0000259" key="1">
    <source>
        <dbReference type="PROSITE" id="PS51725"/>
    </source>
</evidence>
<evidence type="ECO:0000313" key="10">
    <source>
        <dbReference type="Proteomes" id="UP000663872"/>
    </source>
</evidence>
<dbReference type="AlphaFoldDB" id="A0A818X8E4"/>
<dbReference type="EMBL" id="CAJNYD010004296">
    <property type="protein sequence ID" value="CAF3587386.1"/>
    <property type="molecule type" value="Genomic_DNA"/>
</dbReference>
<dbReference type="Gene3D" id="3.30.70.100">
    <property type="match status" value="1"/>
</dbReference>
<dbReference type="SUPFAM" id="SSF54909">
    <property type="entry name" value="Dimeric alpha+beta barrel"/>
    <property type="match status" value="1"/>
</dbReference>
<comment type="caution">
    <text evidence="5">The sequence shown here is derived from an EMBL/GenBank/DDBJ whole genome shotgun (WGS) entry which is preliminary data.</text>
</comment>
<accession>A0A818X8E4</accession>
<sequence length="117" mass="13759">MAESDIHYIVDVYIKLESVEKVRAILLKIVQDSRSEDGCKEYKLLENLNDQSHFMFIETWKNEAAFENHSQSDHIQQASLDIGSYLARAPDIKRYKYLKIPSKQLNTRNKSRFCTLF</sequence>
<dbReference type="EMBL" id="CAJOBQ010003977">
    <property type="protein sequence ID" value="CAF4623526.1"/>
    <property type="molecule type" value="Genomic_DNA"/>
</dbReference>
<dbReference type="Proteomes" id="UP000663848">
    <property type="component" value="Unassembled WGS sequence"/>
</dbReference>
<dbReference type="Pfam" id="PF03992">
    <property type="entry name" value="ABM"/>
    <property type="match status" value="1"/>
</dbReference>
<dbReference type="PROSITE" id="PS51725">
    <property type="entry name" value="ABM"/>
    <property type="match status" value="1"/>
</dbReference>
<keyword evidence="11" id="KW-1185">Reference proteome</keyword>
<dbReference type="Proteomes" id="UP000663825">
    <property type="component" value="Unassembled WGS sequence"/>
</dbReference>
<dbReference type="EMBL" id="CAJNYT010005372">
    <property type="protein sequence ID" value="CAF3733596.1"/>
    <property type="molecule type" value="Genomic_DNA"/>
</dbReference>
<organism evidence="5 10">
    <name type="scientific">Rotaria socialis</name>
    <dbReference type="NCBI Taxonomy" id="392032"/>
    <lineage>
        <taxon>Eukaryota</taxon>
        <taxon>Metazoa</taxon>
        <taxon>Spiralia</taxon>
        <taxon>Gnathifera</taxon>
        <taxon>Rotifera</taxon>
        <taxon>Eurotatoria</taxon>
        <taxon>Bdelloidea</taxon>
        <taxon>Philodinida</taxon>
        <taxon>Philodinidae</taxon>
        <taxon>Rotaria</taxon>
    </lineage>
</organism>
<evidence type="ECO:0000313" key="4">
    <source>
        <dbReference type="EMBL" id="CAF3587386.1"/>
    </source>
</evidence>